<dbReference type="PROSITE" id="PS50075">
    <property type="entry name" value="CARRIER"/>
    <property type="match status" value="1"/>
</dbReference>
<dbReference type="SUPFAM" id="SSF47336">
    <property type="entry name" value="ACP-like"/>
    <property type="match status" value="1"/>
</dbReference>
<dbReference type="Gene3D" id="3.40.50.12780">
    <property type="entry name" value="N-terminal domain of ligase-like"/>
    <property type="match status" value="1"/>
</dbReference>
<dbReference type="InterPro" id="IPR045851">
    <property type="entry name" value="AMP-bd_C_sf"/>
</dbReference>
<evidence type="ECO:0000256" key="3">
    <source>
        <dbReference type="ARBA" id="ARBA00022553"/>
    </source>
</evidence>
<dbReference type="InterPro" id="IPR010071">
    <property type="entry name" value="AA_adenyl_dom"/>
</dbReference>
<dbReference type="Gene3D" id="3.40.50.980">
    <property type="match status" value="2"/>
</dbReference>
<dbReference type="CDD" id="cd05930">
    <property type="entry name" value="A_NRPS"/>
    <property type="match status" value="1"/>
</dbReference>
<keyword evidence="3" id="KW-0597">Phosphoprotein</keyword>
<comment type="cofactor">
    <cofactor evidence="1">
        <name>pantetheine 4'-phosphate</name>
        <dbReference type="ChEBI" id="CHEBI:47942"/>
    </cofactor>
</comment>
<dbReference type="Pfam" id="PF13193">
    <property type="entry name" value="AMP-binding_C"/>
    <property type="match status" value="1"/>
</dbReference>
<gene>
    <name evidence="5" type="ORF">DC60_01385</name>
</gene>
<dbReference type="SUPFAM" id="SSF52777">
    <property type="entry name" value="CoA-dependent acyltransferases"/>
    <property type="match status" value="4"/>
</dbReference>
<dbReference type="Gene3D" id="3.30.559.10">
    <property type="entry name" value="Chloramphenicol acetyltransferase-like domain"/>
    <property type="match status" value="2"/>
</dbReference>
<evidence type="ECO:0000259" key="4">
    <source>
        <dbReference type="PROSITE" id="PS50075"/>
    </source>
</evidence>
<proteinExistence type="predicted"/>
<dbReference type="EMBL" id="JHDU01000097">
    <property type="protein sequence ID" value="KDR59464.1"/>
    <property type="molecule type" value="Genomic_DNA"/>
</dbReference>
<dbReference type="InterPro" id="IPR020806">
    <property type="entry name" value="PKS_PP-bd"/>
</dbReference>
<dbReference type="InterPro" id="IPR023213">
    <property type="entry name" value="CAT-like_dom_sf"/>
</dbReference>
<dbReference type="SUPFAM" id="SSF56801">
    <property type="entry name" value="Acetyl-CoA synthetase-like"/>
    <property type="match status" value="2"/>
</dbReference>
<dbReference type="InterPro" id="IPR009081">
    <property type="entry name" value="PP-bd_ACP"/>
</dbReference>
<keyword evidence="6" id="KW-1185">Reference proteome</keyword>
<dbReference type="PROSITE" id="PS00455">
    <property type="entry name" value="AMP_BINDING"/>
    <property type="match status" value="2"/>
</dbReference>
<dbReference type="Pfam" id="PF00668">
    <property type="entry name" value="Condensation"/>
    <property type="match status" value="2"/>
</dbReference>
<dbReference type="Gene3D" id="3.30.559.30">
    <property type="entry name" value="Nonribosomal peptide synthetase, condensation domain"/>
    <property type="match status" value="2"/>
</dbReference>
<feature type="domain" description="Carrier" evidence="4">
    <location>
        <begin position="1029"/>
        <end position="1104"/>
    </location>
</feature>
<dbReference type="InterPro" id="IPR006162">
    <property type="entry name" value="Ppantetheine_attach_site"/>
</dbReference>
<dbReference type="Gene3D" id="3.30.300.30">
    <property type="match status" value="1"/>
</dbReference>
<dbReference type="InterPro" id="IPR025110">
    <property type="entry name" value="AMP-bd_C"/>
</dbReference>
<organism evidence="5 6">
    <name type="scientific">Streptomyces wadayamensis</name>
    <dbReference type="NCBI Taxonomy" id="141454"/>
    <lineage>
        <taxon>Bacteria</taxon>
        <taxon>Bacillati</taxon>
        <taxon>Actinomycetota</taxon>
        <taxon>Actinomycetes</taxon>
        <taxon>Kitasatosporales</taxon>
        <taxon>Streptomycetaceae</taxon>
        <taxon>Streptomyces</taxon>
    </lineage>
</organism>
<keyword evidence="2" id="KW-0596">Phosphopantetheine</keyword>
<dbReference type="CDD" id="cd19531">
    <property type="entry name" value="LCL_NRPS-like"/>
    <property type="match status" value="2"/>
</dbReference>
<comment type="caution">
    <text evidence="5">The sequence shown here is derived from an EMBL/GenBank/DDBJ whole genome shotgun (WGS) entry which is preliminary data.</text>
</comment>
<dbReference type="Pfam" id="PF00501">
    <property type="entry name" value="AMP-binding"/>
    <property type="match status" value="2"/>
</dbReference>
<reference evidence="5 6" key="1">
    <citation type="submission" date="2014-03" db="EMBL/GenBank/DDBJ databases">
        <title>Genome Sequence of Streptomyces wadayamensis A23 strain, an endophytic actinobacteria from Citrus reticulata.</title>
        <authorList>
            <person name="de Oliveira L.G."/>
            <person name="Tormet G.D."/>
            <person name="Marcon J."/>
            <person name="Samborsky M."/>
            <person name="Araujo W.L."/>
            <person name="de Azevedo J.L."/>
        </authorList>
    </citation>
    <scope>NUCLEOTIDE SEQUENCE [LARGE SCALE GENOMIC DNA]</scope>
    <source>
        <strain evidence="5 6">A23</strain>
    </source>
</reference>
<accession>A0ABR4S4Q7</accession>
<dbReference type="InterPro" id="IPR000873">
    <property type="entry name" value="AMP-dep_synth/lig_dom"/>
</dbReference>
<dbReference type="InterPro" id="IPR042099">
    <property type="entry name" value="ANL_N_sf"/>
</dbReference>
<dbReference type="RefSeq" id="WP_157841201.1">
    <property type="nucleotide sequence ID" value="NZ_JHDU01000097.1"/>
</dbReference>
<protein>
    <submittedName>
        <fullName evidence="5">Nonribosomal peptide synthetase</fullName>
    </submittedName>
</protein>
<evidence type="ECO:0000256" key="2">
    <source>
        <dbReference type="ARBA" id="ARBA00022450"/>
    </source>
</evidence>
<dbReference type="NCBIfam" id="TIGR01733">
    <property type="entry name" value="AA-adenyl-dom"/>
    <property type="match status" value="1"/>
</dbReference>
<evidence type="ECO:0000256" key="1">
    <source>
        <dbReference type="ARBA" id="ARBA00001957"/>
    </source>
</evidence>
<sequence length="1805" mass="192939">MDAASSREARISSLPEHVQEKLRNRLAGRGRGRNAIARADRESPLPLSFAQQRLWFMEEYEQGSAENNSGLSLRLTGALDVPALRAALNAVVARHEALRTTFTAVEGVARQTVRPPAPVPFRYLDLTAEHATEEAAETACDLLFATELAAPYDLEHGPLVRALLVRTGAGSAEEGAAGGTYRFLLGMHHIVTDGASMEIVLRELGAGYAAALHPERAAARPAPLAVQYADFAAWQRARFAGDALDRHAAYWQEQLTGIQPLELPTDRPRTAAAGDAGAVHTFDLPEEVADGLRALGRERGASLFVTLTALTQLLLARRSGQDDIAVGTAVPGRERAEVEPLVGFFVNILVLRSRLDAGQPFTAYLDQVRETVLAAFDHQDVPFERLVELVAPERDTSRTPLVQSMVVLQNTPAEPAAFEGLRVERGQLARASSPYEVSWEFVEGAAQDGGGPLHCAIEYRTALFDAATVERMGRHFAALARAVVTDPAVRLDEAAPVAGAELAGLLADGSGADRPEAAEGSIPGRFAEQAARTPDAPALTSGDEQLTYAALDARANQLAHHLIASGVRPEDPVAVCLPRTTDLVVAALAVLKAGGVHLPVDPALPRERVAWMLAESRVRTVVTTDALAGLVTAPGTPGEEAPAVVRVDLVREWTAALPRTAPQVALTGAHAAYVIHTSGSTGRPKAVLGLHGGLLSRWAWFADRYPEERDAVVLAKSSVGFLDSVTELLGTLVHGGHVVLAPDEAVKDPFALAELVRRHRVRRLTLVPSLLAVLLDETDPAALASCTTWVSSGEPLSRPLAARFRAKLPHARLLNLYGSSEISADSLAWEADGGDVRVGTPLWNTRVRVLDARLAPVPAGVPGELYVAGAGVARGYTNRPGHTAERFVADPFGSGARLFRTGDLVRWAADGTLEHLGRADDQVKVRGFRIEPGEIEAALRAHPDVADAAAAVREDAEGTARIAGYLVPAPGRTLPTARDLRELVRRSLPDYMVPAAFVALDALPATASGKLDRRALPAPVWSESAAYVAPAPGTQTALAAVWAEVLGVERVGAEDDFFALGGHSLLATRVISRVRTGLGAHLAVRDLFDAPRLADLAEAVDRARAAAPEDGPAQPLLPVPREGRLPLSFAQERLWFLDDFAPGATEYHVSGTLRLTGTVDHGALGAAVAGLVARHEALRTTFATVEGQGTQVIHPTVEVPVRTATAASDAELDALLRAETAVPFDLHTGPLLRVLLVATPEPDTHTLLLVIHHIVTDGWSMGIITRELSALYTAAVHGEPASLPELPVQYPDFAVRQRERMTSEALEERIGYWRERLAGLEPLELPTDRPRPAVRTSAGAQHHFAIPAELARELNALGRDRGASLFMVVTALTQLVLARWSGREEIALGTGVSGRDEAALEDLVGFFVNTVVLRTRIERADSFEELLARVRTTVLDAFAHQDVPFSRLVEALAPERDPSRTPLVQAMVVLQNTPRAEFALPGLRAEAVPSTRDASQFDLTFSFAEQDGRLLAAAEYSTDLFDAATVERLCRHWVELASAVTGEGAARPLSQVELVTGEEREALLQGWGVSRTGTGQNPVTLGALWRSRVAARGTHGTAVICGDETLSYAETDVRVERVARRLAAAGVGPETRVGVALPRGVEWLTVLLAVTRLGGIYVPMDPEWPEERFTFVREDSGAALVVTPQRLFEWHELPEPVAPAPVADVPLDAGAYMIYTSGSTGRPKGVLVTHRGIAAFTAALGERFAVDADARVLQLASAGFDASVMELLMALSGAATLVIPDGGHALAGQDLHDTLATRQITHTLI</sequence>
<feature type="non-terminal residue" evidence="5">
    <location>
        <position position="1805"/>
    </location>
</feature>
<dbReference type="PANTHER" id="PTHR45527:SF1">
    <property type="entry name" value="FATTY ACID SYNTHASE"/>
    <property type="match status" value="1"/>
</dbReference>
<dbReference type="InterPro" id="IPR036736">
    <property type="entry name" value="ACP-like_sf"/>
</dbReference>
<dbReference type="PROSITE" id="PS00012">
    <property type="entry name" value="PHOSPHOPANTETHEINE"/>
    <property type="match status" value="1"/>
</dbReference>
<dbReference type="Proteomes" id="UP000027443">
    <property type="component" value="Unassembled WGS sequence"/>
</dbReference>
<dbReference type="InterPro" id="IPR020845">
    <property type="entry name" value="AMP-binding_CS"/>
</dbReference>
<dbReference type="Gene3D" id="1.10.1200.10">
    <property type="entry name" value="ACP-like"/>
    <property type="match status" value="1"/>
</dbReference>
<dbReference type="PANTHER" id="PTHR45527">
    <property type="entry name" value="NONRIBOSOMAL PEPTIDE SYNTHETASE"/>
    <property type="match status" value="1"/>
</dbReference>
<dbReference type="InterPro" id="IPR001242">
    <property type="entry name" value="Condensation_dom"/>
</dbReference>
<evidence type="ECO:0000313" key="5">
    <source>
        <dbReference type="EMBL" id="KDR59464.1"/>
    </source>
</evidence>
<dbReference type="SMART" id="SM00823">
    <property type="entry name" value="PKS_PP"/>
    <property type="match status" value="1"/>
</dbReference>
<dbReference type="Pfam" id="PF00550">
    <property type="entry name" value="PP-binding"/>
    <property type="match status" value="1"/>
</dbReference>
<evidence type="ECO:0000313" key="6">
    <source>
        <dbReference type="Proteomes" id="UP000027443"/>
    </source>
</evidence>
<dbReference type="Gene3D" id="2.30.38.10">
    <property type="entry name" value="Luciferase, Domain 3"/>
    <property type="match status" value="1"/>
</dbReference>
<name>A0ABR4S4Q7_9ACTN</name>